<keyword evidence="1" id="KW-0472">Membrane</keyword>
<keyword evidence="1" id="KW-0812">Transmembrane</keyword>
<dbReference type="SMART" id="SM00530">
    <property type="entry name" value="HTH_XRE"/>
    <property type="match status" value="1"/>
</dbReference>
<dbReference type="EMBL" id="CP067136">
    <property type="protein sequence ID" value="WCR06899.1"/>
    <property type="molecule type" value="Genomic_DNA"/>
</dbReference>
<keyword evidence="4" id="KW-1185">Reference proteome</keyword>
<dbReference type="Gene3D" id="1.10.260.40">
    <property type="entry name" value="lambda repressor-like DNA-binding domains"/>
    <property type="match status" value="1"/>
</dbReference>
<proteinExistence type="predicted"/>
<keyword evidence="1" id="KW-1133">Transmembrane helix</keyword>
<name>A0ABY7SIS3_9RHOB</name>
<accession>A0ABY7SIS3</accession>
<protein>
    <submittedName>
        <fullName evidence="3">Helix-turn-helix transcriptional regulator</fullName>
    </submittedName>
</protein>
<feature type="domain" description="HTH cro/C1-type" evidence="2">
    <location>
        <begin position="20"/>
        <end position="59"/>
    </location>
</feature>
<dbReference type="Proteomes" id="UP001219349">
    <property type="component" value="Chromosome"/>
</dbReference>
<feature type="transmembrane region" description="Helical" evidence="1">
    <location>
        <begin position="162"/>
        <end position="180"/>
    </location>
</feature>
<gene>
    <name evidence="3" type="ORF">JHX87_15725</name>
</gene>
<evidence type="ECO:0000313" key="4">
    <source>
        <dbReference type="Proteomes" id="UP001219349"/>
    </source>
</evidence>
<evidence type="ECO:0000256" key="1">
    <source>
        <dbReference type="SAM" id="Phobius"/>
    </source>
</evidence>
<dbReference type="Pfam" id="PF12844">
    <property type="entry name" value="HTH_19"/>
    <property type="match status" value="1"/>
</dbReference>
<dbReference type="CDD" id="cd00093">
    <property type="entry name" value="HTH_XRE"/>
    <property type="match status" value="1"/>
</dbReference>
<evidence type="ECO:0000259" key="2">
    <source>
        <dbReference type="PROSITE" id="PS50943"/>
    </source>
</evidence>
<dbReference type="InterPro" id="IPR010982">
    <property type="entry name" value="Lambda_DNA-bd_dom_sf"/>
</dbReference>
<dbReference type="SUPFAM" id="SSF47413">
    <property type="entry name" value="lambda repressor-like DNA-binding domains"/>
    <property type="match status" value="1"/>
</dbReference>
<reference evidence="3 4" key="1">
    <citation type="submission" date="2021-01" db="EMBL/GenBank/DDBJ databases">
        <title>Biogeographic distribution of Paracoccus.</title>
        <authorList>
            <person name="Hollensteiner J."/>
            <person name="Leineberger J."/>
            <person name="Brinkhoff T."/>
            <person name="Daniel R."/>
        </authorList>
    </citation>
    <scope>NUCLEOTIDE SEQUENCE [LARGE SCALE GENOMIC DNA]</scope>
    <source>
        <strain evidence="3 4">KCTC 22803</strain>
    </source>
</reference>
<dbReference type="PROSITE" id="PS50943">
    <property type="entry name" value="HTH_CROC1"/>
    <property type="match status" value="1"/>
</dbReference>
<evidence type="ECO:0000313" key="3">
    <source>
        <dbReference type="EMBL" id="WCR06899.1"/>
    </source>
</evidence>
<dbReference type="RefSeq" id="WP_271886661.1">
    <property type="nucleotide sequence ID" value="NZ_CP067136.1"/>
</dbReference>
<organism evidence="3 4">
    <name type="scientific">Paracoccus fistulariae</name>
    <dbReference type="NCBI Taxonomy" id="658446"/>
    <lineage>
        <taxon>Bacteria</taxon>
        <taxon>Pseudomonadati</taxon>
        <taxon>Pseudomonadota</taxon>
        <taxon>Alphaproteobacteria</taxon>
        <taxon>Rhodobacterales</taxon>
        <taxon>Paracoccaceae</taxon>
        <taxon>Paracoccus</taxon>
    </lineage>
</organism>
<sequence length="206" mass="23295">MTNQGDDYESIAKNVGAGRLRKIREENGLSRQEFAERIDKSLSDYSNYESGRRELPLSTRLAVMDRIGQDPLPTEVLREALSSHVNSANAAPGKDPKNKPSWLSEVRAECKAYRENNFSRPARVLLAIQDRAFAIATVYGWVDTRRRDLGLPSIFDDQIADILLVASFLVVLMLIIPIFSEFPVTKFVRHLIGLGWSDNVSFLRKK</sequence>
<dbReference type="InterPro" id="IPR001387">
    <property type="entry name" value="Cro/C1-type_HTH"/>
</dbReference>